<evidence type="ECO:0000313" key="3">
    <source>
        <dbReference type="EMBL" id="MCZ8532209.1"/>
    </source>
</evidence>
<dbReference type="InterPro" id="IPR019198">
    <property type="entry name" value="Beta_propeller_containing"/>
</dbReference>
<accession>A0A9X3L9U6</accession>
<dbReference type="RefSeq" id="WP_269920833.1">
    <property type="nucleotide sequence ID" value="NZ_JAMKBI010000001.1"/>
</dbReference>
<feature type="transmembrane region" description="Helical" evidence="2">
    <location>
        <begin position="5"/>
        <end position="23"/>
    </location>
</feature>
<dbReference type="AlphaFoldDB" id="A0A9X3L9U6"/>
<protein>
    <submittedName>
        <fullName evidence="3">Beta-propeller domain-containing protein</fullName>
    </submittedName>
</protein>
<proteinExistence type="predicted"/>
<gene>
    <name evidence="3" type="ORF">M9R61_02455</name>
</gene>
<evidence type="ECO:0000256" key="1">
    <source>
        <dbReference type="SAM" id="MobiDB-lite"/>
    </source>
</evidence>
<reference evidence="3" key="1">
    <citation type="submission" date="2022-05" db="EMBL/GenBank/DDBJ databases">
        <authorList>
            <person name="Colautti A."/>
            <person name="Iacumin L."/>
        </authorList>
    </citation>
    <scope>NUCLEOTIDE SEQUENCE</scope>
    <source>
        <strain evidence="3">DSM 30747</strain>
    </source>
</reference>
<sequence length="703" mass="79235">MKRKIVSIVAIGVVVSLASLFYFTKLSVTAQSVVLSGQVFKASFSSALGKDALKTGDVYVEDQQGKKVDAKYSLTSNGKSLEIDGLDEGSYTLHVKDKLGITKTDFPFRIYKELPTVQSQAELKAHFEMVKRFQNIPHEEIAVMEDSATEESSDAKSSSDYSSTNNQVEGVDEADIVKTNGTHIFSITENNIAIVNIEDPKKMKEETKISLESDYYPMKLFLTDETLIVLAQKNSIQALPYEQSNEEIARMSMPMDSMTTALFYDISNPSAPILQREVGTEGHMSGTRLTDGTLYYVTNVYPNFWIMEEQKNTELRPYTYDSEKGDTVQPLPYKDLSILPNSKEATYSIITALDISNPKKNEVITKGYLGGSEQLYMSRNNLFLTSSIYEEGASNNKMLWNPGSMDTEVFKFTLDKTAIQFVASNRLKGHILNQFSMDEYNGYFRAVTTKGNNWDEKEVSENNLFILDEGMNLVGSLTGLAKDERIYSARFMGDKAYMVTFKETDPLFVIDVATPTSPKVLGELKIPGFSNYLHPLDENHLIGFGYETRINTQSGGKEPLIVTEGMKISLFDVSDLANPKEKDTEVIGDQGTYSPIQYDHHALFEHKKNNLYGFPVSIYEKLSGQEYSNFKQDGALIYEITPENGIERKGDLLRPEVSGQMYEDWESSIQRIVYARDTIYTIAMKEIKSYNMNTYKQTGLVKY</sequence>
<keyword evidence="2" id="KW-1133">Transmembrane helix</keyword>
<comment type="caution">
    <text evidence="3">The sequence shown here is derived from an EMBL/GenBank/DDBJ whole genome shotgun (WGS) entry which is preliminary data.</text>
</comment>
<dbReference type="Proteomes" id="UP001152172">
    <property type="component" value="Unassembled WGS sequence"/>
</dbReference>
<keyword evidence="2" id="KW-0472">Membrane</keyword>
<keyword evidence="4" id="KW-1185">Reference proteome</keyword>
<keyword evidence="2" id="KW-0812">Transmembrane</keyword>
<feature type="compositionally biased region" description="Low complexity" evidence="1">
    <location>
        <begin position="155"/>
        <end position="164"/>
    </location>
</feature>
<dbReference type="Pfam" id="PF09826">
    <property type="entry name" value="Beta_propel"/>
    <property type="match status" value="1"/>
</dbReference>
<feature type="region of interest" description="Disordered" evidence="1">
    <location>
        <begin position="145"/>
        <end position="169"/>
    </location>
</feature>
<dbReference type="EMBL" id="JAMKBI010000001">
    <property type="protein sequence ID" value="MCZ8532209.1"/>
    <property type="molecule type" value="Genomic_DNA"/>
</dbReference>
<organism evidence="3 4">
    <name type="scientific">Psychrobacillus psychrodurans</name>
    <dbReference type="NCBI Taxonomy" id="126157"/>
    <lineage>
        <taxon>Bacteria</taxon>
        <taxon>Bacillati</taxon>
        <taxon>Bacillota</taxon>
        <taxon>Bacilli</taxon>
        <taxon>Bacillales</taxon>
        <taxon>Bacillaceae</taxon>
        <taxon>Psychrobacillus</taxon>
    </lineage>
</organism>
<evidence type="ECO:0000256" key="2">
    <source>
        <dbReference type="SAM" id="Phobius"/>
    </source>
</evidence>
<name>A0A9X3L9U6_9BACI</name>
<evidence type="ECO:0000313" key="4">
    <source>
        <dbReference type="Proteomes" id="UP001152172"/>
    </source>
</evidence>